<dbReference type="PANTHER" id="PTHR30135:SF3">
    <property type="entry name" value="GLUCONEOGENESIS FACTOR-RELATED"/>
    <property type="match status" value="1"/>
</dbReference>
<dbReference type="HAMAP" id="MF_00973">
    <property type="entry name" value="Gluconeogen_factor"/>
    <property type="match status" value="1"/>
</dbReference>
<evidence type="ECO:0000313" key="5">
    <source>
        <dbReference type="Proteomes" id="UP000317990"/>
    </source>
</evidence>
<comment type="similarity">
    <text evidence="2">Belongs to the gluconeogenesis factor family.</text>
</comment>
<dbReference type="PANTHER" id="PTHR30135">
    <property type="entry name" value="UNCHARACTERIZED PROTEIN YVCK-RELATED"/>
    <property type="match status" value="1"/>
</dbReference>
<dbReference type="InterPro" id="IPR010119">
    <property type="entry name" value="Gluconeogen_factor"/>
</dbReference>
<keyword evidence="3" id="KW-0812">Transmembrane</keyword>
<comment type="caution">
    <text evidence="4">The sequence shown here is derived from an EMBL/GenBank/DDBJ whole genome shotgun (WGS) entry which is preliminary data.</text>
</comment>
<dbReference type="SUPFAM" id="SSF142338">
    <property type="entry name" value="CofD-like"/>
    <property type="match status" value="1"/>
</dbReference>
<evidence type="ECO:0000256" key="2">
    <source>
        <dbReference type="HAMAP-Rule" id="MF_00973"/>
    </source>
</evidence>
<comment type="subcellular location">
    <subcellularLocation>
        <location evidence="2">Cytoplasm</location>
    </subcellularLocation>
</comment>
<keyword evidence="3" id="KW-0472">Membrane</keyword>
<gene>
    <name evidence="4" type="ORF">ERJ67_06345</name>
</gene>
<proteinExistence type="inferred from homology"/>
<dbReference type="AlphaFoldDB" id="A0A524RN89"/>
<protein>
    <recommendedName>
        <fullName evidence="2">Putative gluconeogenesis factor</fullName>
    </recommendedName>
</protein>
<keyword evidence="3" id="KW-1133">Transmembrane helix</keyword>
<evidence type="ECO:0000256" key="1">
    <source>
        <dbReference type="ARBA" id="ARBA00022490"/>
    </source>
</evidence>
<keyword evidence="1 2" id="KW-0963">Cytoplasm</keyword>
<dbReference type="CDD" id="cd07187">
    <property type="entry name" value="YvcK_like"/>
    <property type="match status" value="1"/>
</dbReference>
<dbReference type="InterPro" id="IPR038136">
    <property type="entry name" value="CofD-like_dom_sf"/>
</dbReference>
<dbReference type="InterPro" id="IPR002882">
    <property type="entry name" value="CofD"/>
</dbReference>
<evidence type="ECO:0000256" key="3">
    <source>
        <dbReference type="SAM" id="Phobius"/>
    </source>
</evidence>
<accession>A0A524RN89</accession>
<dbReference type="Proteomes" id="UP000317990">
    <property type="component" value="Unassembled WGS sequence"/>
</dbReference>
<evidence type="ECO:0000313" key="4">
    <source>
        <dbReference type="EMBL" id="TGG92265.1"/>
    </source>
</evidence>
<comment type="function">
    <text evidence="2">Required for morphogenesis under gluconeogenic growth conditions.</text>
</comment>
<dbReference type="Gene3D" id="3.40.50.10680">
    <property type="entry name" value="CofD-like domains"/>
    <property type="match status" value="1"/>
</dbReference>
<feature type="transmembrane region" description="Helical" evidence="3">
    <location>
        <begin position="89"/>
        <end position="110"/>
    </location>
</feature>
<feature type="transmembrane region" description="Helical" evidence="3">
    <location>
        <begin position="48"/>
        <end position="69"/>
    </location>
</feature>
<organism evidence="4 5">
    <name type="scientific">Aphanocapsa feldmannii 277cV</name>
    <dbReference type="NCBI Taxonomy" id="2507553"/>
    <lineage>
        <taxon>Bacteria</taxon>
        <taxon>Bacillati</taxon>
        <taxon>Cyanobacteriota</taxon>
        <taxon>Cyanophyceae</taxon>
        <taxon>Oscillatoriophycideae</taxon>
        <taxon>Chroococcales</taxon>
        <taxon>Microcystaceae</taxon>
        <taxon>Aphanocapsa</taxon>
    </lineage>
</organism>
<dbReference type="GO" id="GO:0008360">
    <property type="term" value="P:regulation of cell shape"/>
    <property type="evidence" value="ECO:0007669"/>
    <property type="project" value="UniProtKB-UniRule"/>
</dbReference>
<name>A0A524RN89_9CHRO</name>
<dbReference type="EMBL" id="SRMO01000065">
    <property type="protein sequence ID" value="TGG92265.1"/>
    <property type="molecule type" value="Genomic_DNA"/>
</dbReference>
<dbReference type="GO" id="GO:0005737">
    <property type="term" value="C:cytoplasm"/>
    <property type="evidence" value="ECO:0007669"/>
    <property type="project" value="UniProtKB-SubCell"/>
</dbReference>
<dbReference type="NCBIfam" id="TIGR01826">
    <property type="entry name" value="CofD_related"/>
    <property type="match status" value="1"/>
</dbReference>
<dbReference type="GO" id="GO:0043743">
    <property type="term" value="F:LPPG:FO 2-phospho-L-lactate transferase activity"/>
    <property type="evidence" value="ECO:0007669"/>
    <property type="project" value="InterPro"/>
</dbReference>
<dbReference type="Pfam" id="PF01933">
    <property type="entry name" value="CofD"/>
    <property type="match status" value="1"/>
</dbReference>
<reference evidence="4 5" key="1">
    <citation type="journal article" date="2019" name="mSystems">
        <title>Life at home and on the roam: Genomic adaptions reflect the dual lifestyle of an intracellular, facultative symbiont.</title>
        <authorList>
            <person name="Burgsdorf I."/>
        </authorList>
    </citation>
    <scope>NUCLEOTIDE SEQUENCE [LARGE SCALE GENOMIC DNA]</scope>
    <source>
        <strain evidence="4">277cV</strain>
    </source>
</reference>
<sequence length="476" mass="52128">MLAHLRSYLRQRRLHRDVPFQQRACLRWLQESKRALRWLQPGLVVKRWVLTSSVGLLLLSLGLAIWGNLQPIYAALSFIEWALAELTDVLPYRLMGPLLMLAGFALVFLGQSRTFRSITKALAPRQGHNLVDALVQQRRLNRGPCIVCIGGGTGLATLLSGLKRYSSNLTAIVTVADDGGSSGRLREELGTLPPGDIRNCLTALAKEEELLTRLFRYRFEAGEGLEGHSFGNLFLTAMGGVTGDLESAVQASSQVLAIQGEVVPVTNADVRLWADLKDGRRVEGESAIGHVDVPIRHIGCIPANPPALPRALDAIAAADLILLGPGSLYTSLLPNLLVPDLVESIARSRAARLYICNLMTQKGESDGLDVLGHVEAIEQQLKLMGCKPRLFNNVLAQQGIPSREVLLAYEREGASPVLCDAEALHRRGYGVEQASMHGPKQRDGKYLRHDPRALALAIMRFYRRQQRSSGRGDSAA</sequence>